<protein>
    <submittedName>
        <fullName evidence="1">Uncharacterized protein</fullName>
    </submittedName>
</protein>
<dbReference type="HOGENOM" id="CLU_1170416_0_0_1"/>
<dbReference type="KEGG" id="abe:ARB_07706"/>
<organism evidence="1 2">
    <name type="scientific">Arthroderma benhamiae (strain ATCC MYA-4681 / CBS 112371)</name>
    <name type="common">Trichophyton mentagrophytes</name>
    <dbReference type="NCBI Taxonomy" id="663331"/>
    <lineage>
        <taxon>Eukaryota</taxon>
        <taxon>Fungi</taxon>
        <taxon>Dikarya</taxon>
        <taxon>Ascomycota</taxon>
        <taxon>Pezizomycotina</taxon>
        <taxon>Eurotiomycetes</taxon>
        <taxon>Eurotiomycetidae</taxon>
        <taxon>Onygenales</taxon>
        <taxon>Arthrodermataceae</taxon>
        <taxon>Trichophyton</taxon>
    </lineage>
</organism>
<gene>
    <name evidence="1" type="ORF">ARB_07706</name>
</gene>
<evidence type="ECO:0000313" key="1">
    <source>
        <dbReference type="EMBL" id="EFE33346.1"/>
    </source>
</evidence>
<dbReference type="EMBL" id="ABSU01000010">
    <property type="protein sequence ID" value="EFE33346.1"/>
    <property type="molecule type" value="Genomic_DNA"/>
</dbReference>
<dbReference type="GeneID" id="9521403"/>
<name>D4AU76_ARTBC</name>
<dbReference type="RefSeq" id="XP_003013986.1">
    <property type="nucleotide sequence ID" value="XM_003013940.1"/>
</dbReference>
<sequence>MVFPLIPSRLVARDLEEIEQCQPVAAGPFFLFLSLVIFRSQSHTGYQFQRRRENGLGPCNILTRLISLSLDVLRTCLHPPHQIFHLACAVWGRRLTTPVLISIAIQSTPFFFTSHPAPFTDASHVMIMYTPCATLTPTWTKGKNNSPCPLKPFPFSLYSRHLSYSIPSWTSQCPTLLFFRTRYRSTTTTTVPADIPPFRPVQREEEIKENRSQKGNTAQMIKKNLAGGKFYIDTNCS</sequence>
<evidence type="ECO:0000313" key="2">
    <source>
        <dbReference type="Proteomes" id="UP000008866"/>
    </source>
</evidence>
<keyword evidence="2" id="KW-1185">Reference proteome</keyword>
<reference evidence="2" key="1">
    <citation type="journal article" date="2011" name="Genome Biol.">
        <title>Comparative and functional genomics provide insights into the pathogenicity of dermatophytic fungi.</title>
        <authorList>
            <person name="Burmester A."/>
            <person name="Shelest E."/>
            <person name="Gloeckner G."/>
            <person name="Heddergott C."/>
            <person name="Schindler S."/>
            <person name="Staib P."/>
            <person name="Heidel A."/>
            <person name="Felder M."/>
            <person name="Petzold A."/>
            <person name="Szafranski K."/>
            <person name="Feuermann M."/>
            <person name="Pedruzzi I."/>
            <person name="Priebe S."/>
            <person name="Groth M."/>
            <person name="Winkler R."/>
            <person name="Li W."/>
            <person name="Kniemeyer O."/>
            <person name="Schroeckh V."/>
            <person name="Hertweck C."/>
            <person name="Hube B."/>
            <person name="White T.C."/>
            <person name="Platzer M."/>
            <person name="Guthke R."/>
            <person name="Heitman J."/>
            <person name="Woestemeyer J."/>
            <person name="Zipfel P.F."/>
            <person name="Monod M."/>
            <person name="Brakhage A.A."/>
        </authorList>
    </citation>
    <scope>NUCLEOTIDE SEQUENCE [LARGE SCALE GENOMIC DNA]</scope>
    <source>
        <strain evidence="2">ATCC MYA-4681 / CBS 112371</strain>
    </source>
</reference>
<dbReference type="AlphaFoldDB" id="D4AU76"/>
<proteinExistence type="predicted"/>
<dbReference type="Proteomes" id="UP000008866">
    <property type="component" value="Unassembled WGS sequence"/>
</dbReference>
<comment type="caution">
    <text evidence="1">The sequence shown here is derived from an EMBL/GenBank/DDBJ whole genome shotgun (WGS) entry which is preliminary data.</text>
</comment>
<accession>D4AU76</accession>